<evidence type="ECO:0000259" key="4">
    <source>
        <dbReference type="PROSITE" id="PS51819"/>
    </source>
</evidence>
<dbReference type="OrthoDB" id="9795618at2"/>
<dbReference type="InterPro" id="IPR004360">
    <property type="entry name" value="Glyas_Fos-R_dOase_dom"/>
</dbReference>
<evidence type="ECO:0000256" key="3">
    <source>
        <dbReference type="ARBA" id="ARBA00023251"/>
    </source>
</evidence>
<sequence>MTDPKLLSIVPQLPVLDLPRSKKFYTEVLGFELRAEYSNLLIFFLDGQELHLWGCDDPKIPEVSSCYIRVQNIDSYFAKYKSAIHPKGTLEDKPWGMREFYVSDPDKNLLKFGEPI</sequence>
<evidence type="ECO:0000256" key="1">
    <source>
        <dbReference type="ARBA" id="ARBA00011051"/>
    </source>
</evidence>
<reference evidence="5 6" key="1">
    <citation type="submission" date="2017-07" db="EMBL/GenBank/DDBJ databases">
        <title>Leptospira spp. isolated from tropical soils.</title>
        <authorList>
            <person name="Thibeaux R."/>
            <person name="Iraola G."/>
            <person name="Ferres I."/>
            <person name="Bierque E."/>
            <person name="Girault D."/>
            <person name="Soupe-Gilbert M.-E."/>
            <person name="Picardeau M."/>
            <person name="Goarant C."/>
        </authorList>
    </citation>
    <scope>NUCLEOTIDE SEQUENCE [LARGE SCALE GENOMIC DNA]</scope>
    <source>
        <strain evidence="5 6">FH4-C-A2</strain>
    </source>
</reference>
<dbReference type="Gene3D" id="3.10.180.10">
    <property type="entry name" value="2,3-Dihydroxybiphenyl 1,2-Dioxygenase, domain 1"/>
    <property type="match status" value="1"/>
</dbReference>
<comment type="caution">
    <text evidence="5">The sequence shown here is derived from an EMBL/GenBank/DDBJ whole genome shotgun (WGS) entry which is preliminary data.</text>
</comment>
<dbReference type="AlphaFoldDB" id="A0A2M9Y9Z1"/>
<dbReference type="PROSITE" id="PS51819">
    <property type="entry name" value="VOC"/>
    <property type="match status" value="1"/>
</dbReference>
<gene>
    <name evidence="5" type="ORF">CH362_14390</name>
</gene>
<dbReference type="InterPro" id="IPR000335">
    <property type="entry name" value="Bleomycin-R"/>
</dbReference>
<name>A0A2M9Y9Z1_9LEPT</name>
<keyword evidence="6" id="KW-1185">Reference proteome</keyword>
<dbReference type="Proteomes" id="UP000231926">
    <property type="component" value="Unassembled WGS sequence"/>
</dbReference>
<dbReference type="SUPFAM" id="SSF54593">
    <property type="entry name" value="Glyoxalase/Bleomycin resistance protein/Dihydroxybiphenyl dioxygenase"/>
    <property type="match status" value="1"/>
</dbReference>
<accession>A0A2M9Y9Z1</accession>
<dbReference type="Pfam" id="PF00903">
    <property type="entry name" value="Glyoxalase"/>
    <property type="match status" value="1"/>
</dbReference>
<evidence type="ECO:0000256" key="2">
    <source>
        <dbReference type="ARBA" id="ARBA00021572"/>
    </source>
</evidence>
<dbReference type="InterPro" id="IPR037523">
    <property type="entry name" value="VOC_core"/>
</dbReference>
<evidence type="ECO:0000313" key="5">
    <source>
        <dbReference type="EMBL" id="PJZ48398.1"/>
    </source>
</evidence>
<organism evidence="5 6">
    <name type="scientific">Leptospira saintgironsiae</name>
    <dbReference type="NCBI Taxonomy" id="2023183"/>
    <lineage>
        <taxon>Bacteria</taxon>
        <taxon>Pseudomonadati</taxon>
        <taxon>Spirochaetota</taxon>
        <taxon>Spirochaetia</taxon>
        <taxon>Leptospirales</taxon>
        <taxon>Leptospiraceae</taxon>
        <taxon>Leptospira</taxon>
    </lineage>
</organism>
<dbReference type="RefSeq" id="WP_100711026.1">
    <property type="nucleotide sequence ID" value="NZ_NPDR01000006.1"/>
</dbReference>
<dbReference type="InterPro" id="IPR029068">
    <property type="entry name" value="Glyas_Bleomycin-R_OHBP_Dase"/>
</dbReference>
<protein>
    <recommendedName>
        <fullName evidence="2">Bleomycin resistance protein</fullName>
    </recommendedName>
</protein>
<dbReference type="CDD" id="cd08349">
    <property type="entry name" value="BLMA_like"/>
    <property type="match status" value="1"/>
</dbReference>
<proteinExistence type="inferred from homology"/>
<evidence type="ECO:0000313" key="6">
    <source>
        <dbReference type="Proteomes" id="UP000231926"/>
    </source>
</evidence>
<feature type="domain" description="VOC" evidence="4">
    <location>
        <begin position="5"/>
        <end position="115"/>
    </location>
</feature>
<dbReference type="GO" id="GO:0046677">
    <property type="term" value="P:response to antibiotic"/>
    <property type="evidence" value="ECO:0007669"/>
    <property type="project" value="UniProtKB-KW"/>
</dbReference>
<dbReference type="EMBL" id="NPDR01000006">
    <property type="protein sequence ID" value="PJZ48398.1"/>
    <property type="molecule type" value="Genomic_DNA"/>
</dbReference>
<keyword evidence="3" id="KW-0046">Antibiotic resistance</keyword>
<comment type="similarity">
    <text evidence="1">Belongs to the bleomycin resistance protein family.</text>
</comment>